<evidence type="ECO:0000256" key="2">
    <source>
        <dbReference type="ARBA" id="ARBA00022527"/>
    </source>
</evidence>
<gene>
    <name evidence="10" type="ORF">DTL70_09830</name>
</gene>
<dbReference type="InterPro" id="IPR057929">
    <property type="entry name" value="RamC_N"/>
</dbReference>
<feature type="compositionally biased region" description="Basic and acidic residues" evidence="8">
    <location>
        <begin position="350"/>
        <end position="361"/>
    </location>
</feature>
<dbReference type="PANTHER" id="PTHR43289:SF6">
    <property type="entry name" value="SERINE_THREONINE-PROTEIN KINASE NEKL-3"/>
    <property type="match status" value="1"/>
</dbReference>
<protein>
    <recommendedName>
        <fullName evidence="1">non-specific serine/threonine protein kinase</fullName>
        <ecNumber evidence="1">2.7.11.1</ecNumber>
    </recommendedName>
</protein>
<dbReference type="SMART" id="SM00220">
    <property type="entry name" value="S_TKc"/>
    <property type="match status" value="1"/>
</dbReference>
<dbReference type="SUPFAM" id="SSF158745">
    <property type="entry name" value="LanC-like"/>
    <property type="match status" value="1"/>
</dbReference>
<dbReference type="Gene3D" id="3.30.200.20">
    <property type="entry name" value="Phosphorylase Kinase, domain 1"/>
    <property type="match status" value="1"/>
</dbReference>
<evidence type="ECO:0000256" key="8">
    <source>
        <dbReference type="SAM" id="MobiDB-lite"/>
    </source>
</evidence>
<dbReference type="Pfam" id="PF05147">
    <property type="entry name" value="LANC_like"/>
    <property type="match status" value="1"/>
</dbReference>
<evidence type="ECO:0000256" key="6">
    <source>
        <dbReference type="ARBA" id="ARBA00022840"/>
    </source>
</evidence>
<dbReference type="AlphaFoldDB" id="A0A367F7K8"/>
<feature type="region of interest" description="Disordered" evidence="8">
    <location>
        <begin position="697"/>
        <end position="716"/>
    </location>
</feature>
<comment type="caution">
    <text evidence="10">The sequence shown here is derived from an EMBL/GenBank/DDBJ whole genome shotgun (WGS) entry which is preliminary data.</text>
</comment>
<dbReference type="GO" id="GO:0031179">
    <property type="term" value="P:peptide modification"/>
    <property type="evidence" value="ECO:0007669"/>
    <property type="project" value="InterPro"/>
</dbReference>
<keyword evidence="7" id="KW-0862">Zinc</keyword>
<reference evidence="10 11" key="1">
    <citation type="submission" date="2018-06" db="EMBL/GenBank/DDBJ databases">
        <title>Streptomyces reniochalinae sp. nov. and Streptomyces diacarnus sp. nov. from marine sponges.</title>
        <authorList>
            <person name="Li L."/>
        </authorList>
    </citation>
    <scope>NUCLEOTIDE SEQUENCE [LARGE SCALE GENOMIC DNA]</scope>
    <source>
        <strain evidence="10 11">LHW51701</strain>
    </source>
</reference>
<keyword evidence="11" id="KW-1185">Reference proteome</keyword>
<keyword evidence="2 10" id="KW-0723">Serine/threonine-protein kinase</keyword>
<sequence>MTDWNALESLRALVGQAAPPGHPAVTGTHVVTPGPHWVHVRPHEAEPLPGEGWKLHISSRAATLPAFADALLPRLVRERCRFKVVRSARALALMNDGQRSPASVGKAVTVYPSAGRVRELGWELAALLRGHEGPRVLSDRRVAPDAPVYYRYGPFRAQWHAGDKGTLVVRLHGEDGEVFDAAATLGYRQPSWARDPFGSEAAGEVPAPDDPGDPDHGAGAAEAPLLGGRYRVLEGLQESARGNVYRAEDTRAPEPAHGAARPTLVVKQARAFVAENADGADVRARLRNERRVLEACAGVPGLPAFVDHFAHEADEYLVTTDAGDTNLLRHVRRNGALLPPGPGPGSGGEGRGEREERERREERFARLCGDLATTLRALHDRGVVMRDITPRNVVLGPRRAHLIDFGISALDGFHLPGGTPGFAPREQLDKTAPPRPEDDHFALGMVLAYAATGLLPVVGAATTRLARERQLACLAAVYGTNRAALRTTLAQLLSGDADAGRGALLALATRPPAPKPAPAPAPVPMPAPASAPAPDPRPAGLPSHPAGAAVGAHLAQAVREALLSGVADYQFGGEYADFPAVDASLYTGSAGVGLELLHHREEPGVAKVLDQLAAHAHHGLCRVALPPGLFSGRTGTELFLARARAASVALPTGPLPGGTDWSAPEPETDVISGRAGVGLAALALGDLDAAREQATRLAALPPRTEPPHEDDASGSDPGFGYAHGFVGTTDLLLLVAARTPDDSALLRAAHTHARELARRTVRLAAASYGPGALPMVASWCRGLAGAARTLQHARELFDDEADFAAGAEQAALAAAAWVPRMETLGQCCGAGGVGTMLVELARATGDDRWLEAAHEVARHLLRRSLGPDEAPVMLNTEHQETPYSWAQGYAGLLTFLRRLERPESPDVLGPAPSR</sequence>
<feature type="region of interest" description="Disordered" evidence="8">
    <location>
        <begin position="509"/>
        <end position="544"/>
    </location>
</feature>
<dbReference type="Pfam" id="PF25816">
    <property type="entry name" value="RamC_N"/>
    <property type="match status" value="1"/>
</dbReference>
<feature type="domain" description="Protein kinase" evidence="9">
    <location>
        <begin position="230"/>
        <end position="513"/>
    </location>
</feature>
<evidence type="ECO:0000256" key="3">
    <source>
        <dbReference type="ARBA" id="ARBA00022679"/>
    </source>
</evidence>
<evidence type="ECO:0000256" key="7">
    <source>
        <dbReference type="PIRSR" id="PIRSR607822-1"/>
    </source>
</evidence>
<keyword evidence="6" id="KW-0067">ATP-binding</keyword>
<evidence type="ECO:0000256" key="4">
    <source>
        <dbReference type="ARBA" id="ARBA00022741"/>
    </source>
</evidence>
<dbReference type="Gene3D" id="1.10.510.10">
    <property type="entry name" value="Transferase(Phosphotransferase) domain 1"/>
    <property type="match status" value="1"/>
</dbReference>
<organism evidence="10 11">
    <name type="scientific">Streptomyces diacarni</name>
    <dbReference type="NCBI Taxonomy" id="2800381"/>
    <lineage>
        <taxon>Bacteria</taxon>
        <taxon>Bacillati</taxon>
        <taxon>Actinomycetota</taxon>
        <taxon>Actinomycetes</taxon>
        <taxon>Kitasatosporales</taxon>
        <taxon>Streptomycetaceae</taxon>
        <taxon>Streptomyces</taxon>
    </lineage>
</organism>
<dbReference type="GO" id="GO:0004674">
    <property type="term" value="F:protein serine/threonine kinase activity"/>
    <property type="evidence" value="ECO:0007669"/>
    <property type="project" value="UniProtKB-KW"/>
</dbReference>
<feature type="region of interest" description="Disordered" evidence="8">
    <location>
        <begin position="195"/>
        <end position="221"/>
    </location>
</feature>
<accession>A0A367F7K8</accession>
<keyword evidence="4" id="KW-0547">Nucleotide-binding</keyword>
<evidence type="ECO:0000259" key="9">
    <source>
        <dbReference type="PROSITE" id="PS50011"/>
    </source>
</evidence>
<feature type="binding site" evidence="7">
    <location>
        <position position="827"/>
    </location>
    <ligand>
        <name>Zn(2+)</name>
        <dbReference type="ChEBI" id="CHEBI:29105"/>
    </ligand>
</feature>
<evidence type="ECO:0000256" key="5">
    <source>
        <dbReference type="ARBA" id="ARBA00022777"/>
    </source>
</evidence>
<dbReference type="GO" id="GO:0005524">
    <property type="term" value="F:ATP binding"/>
    <property type="evidence" value="ECO:0007669"/>
    <property type="project" value="UniProtKB-KW"/>
</dbReference>
<dbReference type="InterPro" id="IPR000719">
    <property type="entry name" value="Prot_kinase_dom"/>
</dbReference>
<dbReference type="Pfam" id="PF00069">
    <property type="entry name" value="Pkinase"/>
    <property type="match status" value="1"/>
</dbReference>
<dbReference type="SUPFAM" id="SSF56112">
    <property type="entry name" value="Protein kinase-like (PK-like)"/>
    <property type="match status" value="1"/>
</dbReference>
<feature type="binding site" evidence="7">
    <location>
        <position position="780"/>
    </location>
    <ligand>
        <name>Zn(2+)</name>
        <dbReference type="ChEBI" id="CHEBI:29105"/>
    </ligand>
</feature>
<feature type="region of interest" description="Disordered" evidence="8">
    <location>
        <begin position="334"/>
        <end position="361"/>
    </location>
</feature>
<dbReference type="InterPro" id="IPR012341">
    <property type="entry name" value="6hp_glycosidase-like_sf"/>
</dbReference>
<dbReference type="EC" id="2.7.11.1" evidence="1"/>
<dbReference type="GO" id="GO:0005975">
    <property type="term" value="P:carbohydrate metabolic process"/>
    <property type="evidence" value="ECO:0007669"/>
    <property type="project" value="InterPro"/>
</dbReference>
<dbReference type="RefSeq" id="WP_114021484.1">
    <property type="nucleotide sequence ID" value="NZ_QOIN01000036.1"/>
</dbReference>
<dbReference type="InterPro" id="IPR007822">
    <property type="entry name" value="LANC-like"/>
</dbReference>
<dbReference type="GO" id="GO:0046872">
    <property type="term" value="F:metal ion binding"/>
    <property type="evidence" value="ECO:0007669"/>
    <property type="project" value="UniProtKB-KW"/>
</dbReference>
<keyword evidence="7" id="KW-0479">Metal-binding</keyword>
<proteinExistence type="predicted"/>
<evidence type="ECO:0000313" key="10">
    <source>
        <dbReference type="EMBL" id="RCG25657.1"/>
    </source>
</evidence>
<feature type="compositionally biased region" description="Pro residues" evidence="8">
    <location>
        <begin position="511"/>
        <end position="539"/>
    </location>
</feature>
<dbReference type="PRINTS" id="PR01950">
    <property type="entry name" value="LANCSUPER"/>
</dbReference>
<dbReference type="Gene3D" id="1.50.10.10">
    <property type="match status" value="1"/>
</dbReference>
<dbReference type="EMBL" id="QOIN01000036">
    <property type="protein sequence ID" value="RCG25657.1"/>
    <property type="molecule type" value="Genomic_DNA"/>
</dbReference>
<keyword evidence="3" id="KW-0808">Transferase</keyword>
<name>A0A367F7K8_9ACTN</name>
<dbReference type="PROSITE" id="PS50011">
    <property type="entry name" value="PROTEIN_KINASE_DOM"/>
    <property type="match status" value="1"/>
</dbReference>
<dbReference type="SMART" id="SM01260">
    <property type="entry name" value="LANC_like"/>
    <property type="match status" value="1"/>
</dbReference>
<evidence type="ECO:0000313" key="11">
    <source>
        <dbReference type="Proteomes" id="UP000252914"/>
    </source>
</evidence>
<evidence type="ECO:0000256" key="1">
    <source>
        <dbReference type="ARBA" id="ARBA00012513"/>
    </source>
</evidence>
<dbReference type="PANTHER" id="PTHR43289">
    <property type="entry name" value="MITOGEN-ACTIVATED PROTEIN KINASE KINASE KINASE 20-RELATED"/>
    <property type="match status" value="1"/>
</dbReference>
<dbReference type="InterPro" id="IPR011009">
    <property type="entry name" value="Kinase-like_dom_sf"/>
</dbReference>
<keyword evidence="5 10" id="KW-0418">Kinase</keyword>
<dbReference type="Proteomes" id="UP000252914">
    <property type="component" value="Unassembled WGS sequence"/>
</dbReference>